<dbReference type="GO" id="GO:0004801">
    <property type="term" value="F:transaldolase activity"/>
    <property type="evidence" value="ECO:0007669"/>
    <property type="project" value="UniProtKB-EC"/>
</dbReference>
<dbReference type="EMBL" id="JAGTXO010000001">
    <property type="protein sequence ID" value="KAG8470564.1"/>
    <property type="molecule type" value="Genomic_DNA"/>
</dbReference>
<dbReference type="UniPathway" id="UPA00115">
    <property type="reaction ID" value="UER00414"/>
</dbReference>
<keyword evidence="6" id="KW-0732">Signal</keyword>
<dbReference type="PANTHER" id="PTHR10683">
    <property type="entry name" value="TRANSALDOLASE"/>
    <property type="match status" value="1"/>
</dbReference>
<protein>
    <recommendedName>
        <fullName evidence="3">transaldolase</fullName>
        <ecNumber evidence="3">2.2.1.2</ecNumber>
    </recommendedName>
</protein>
<dbReference type="GO" id="GO:0006098">
    <property type="term" value="P:pentose-phosphate shunt"/>
    <property type="evidence" value="ECO:0007669"/>
    <property type="project" value="UniProtKB-UniPathway"/>
</dbReference>
<evidence type="ECO:0000313" key="8">
    <source>
        <dbReference type="Proteomes" id="UP000751190"/>
    </source>
</evidence>
<evidence type="ECO:0000313" key="7">
    <source>
        <dbReference type="EMBL" id="KAG8470564.1"/>
    </source>
</evidence>
<dbReference type="Proteomes" id="UP000751190">
    <property type="component" value="Unassembled WGS sequence"/>
</dbReference>
<feature type="chain" id="PRO_5035268640" description="transaldolase" evidence="6">
    <location>
        <begin position="21"/>
        <end position="367"/>
    </location>
</feature>
<comment type="pathway">
    <text evidence="1">Carbohydrate degradation; pentose phosphate pathway; D-glyceraldehyde 3-phosphate and beta-D-fructose 6-phosphate from D-ribose 5-phosphate and D-xylulose 5-phosphate (non-oxidative stage): step 2/3.</text>
</comment>
<keyword evidence="8" id="KW-1185">Reference proteome</keyword>
<dbReference type="Gene3D" id="3.20.20.70">
    <property type="entry name" value="Aldolase class I"/>
    <property type="match status" value="1"/>
</dbReference>
<dbReference type="EC" id="2.2.1.2" evidence="3"/>
<dbReference type="InterPro" id="IPR013785">
    <property type="entry name" value="Aldolase_TIM"/>
</dbReference>
<accession>A0A8J5XU12</accession>
<proteinExistence type="inferred from homology"/>
<evidence type="ECO:0000256" key="6">
    <source>
        <dbReference type="SAM" id="SignalP"/>
    </source>
</evidence>
<reference evidence="7" key="1">
    <citation type="submission" date="2021-05" db="EMBL/GenBank/DDBJ databases">
        <title>The genome of the haptophyte Pavlova lutheri (Diacronema luteri, Pavlovales) - a model for lipid biosynthesis in eukaryotic algae.</title>
        <authorList>
            <person name="Hulatt C.J."/>
            <person name="Posewitz M.C."/>
        </authorList>
    </citation>
    <scope>NUCLEOTIDE SEQUENCE</scope>
    <source>
        <strain evidence="7">NIVA-4/92</strain>
    </source>
</reference>
<evidence type="ECO:0000256" key="3">
    <source>
        <dbReference type="ARBA" id="ARBA00013151"/>
    </source>
</evidence>
<dbReference type="InterPro" id="IPR001585">
    <property type="entry name" value="TAL/FSA"/>
</dbReference>
<evidence type="ECO:0000256" key="2">
    <source>
        <dbReference type="ARBA" id="ARBA00008012"/>
    </source>
</evidence>
<feature type="signal peptide" evidence="6">
    <location>
        <begin position="1"/>
        <end position="20"/>
    </location>
</feature>
<name>A0A8J5XU12_DIALT</name>
<dbReference type="GO" id="GO:0005975">
    <property type="term" value="P:carbohydrate metabolic process"/>
    <property type="evidence" value="ECO:0007669"/>
    <property type="project" value="InterPro"/>
</dbReference>
<dbReference type="OMA" id="ITCNITL"/>
<comment type="similarity">
    <text evidence="2">Belongs to the transaldolase family. Type 1 subfamily.</text>
</comment>
<dbReference type="SUPFAM" id="SSF51569">
    <property type="entry name" value="Aldolase"/>
    <property type="match status" value="1"/>
</dbReference>
<gene>
    <name evidence="7" type="ORF">KFE25_008985</name>
</gene>
<dbReference type="OrthoDB" id="2015515at2759"/>
<comment type="caution">
    <text evidence="7">The sequence shown here is derived from an EMBL/GenBank/DDBJ whole genome shotgun (WGS) entry which is preliminary data.</text>
</comment>
<evidence type="ECO:0000256" key="5">
    <source>
        <dbReference type="ARBA" id="ARBA00023270"/>
    </source>
</evidence>
<sequence>MLVFALSAALAGARPTAGRASPRMLAVSDTSQLAQLAGMTVLSIDSGNLDVVREYAHTGFITDATTNPLFVSQAGLSGDAVYAAMVDEAVAYAQVRASGDEAVSLAMDRLAVNLGLQISKLVRGYVSTEVDVRLSFDVEQSLARARRIIAMYEEAGVPRSRILIKLAGTWEGMLTAEQLQREGIDVNITLVFAFIQAVVAAQRGARLISPFPGRVLDWHKARGAGPTFAPAEDPGVVLCSQIYAYYKKHAHATICMPASWRPSRGSAPEFAIDEIVALAGSDRMTIPPALLQQLAASEDPLQRVLEPKAAAAACTIDALGDGKVDEALFRSMMAADGCGPDKLAEGIKAFVADTERLDAAIRAKFEK</sequence>
<dbReference type="Pfam" id="PF00923">
    <property type="entry name" value="TAL_FSA"/>
    <property type="match status" value="1"/>
</dbReference>
<dbReference type="InterPro" id="IPR004730">
    <property type="entry name" value="Transaldolase_1"/>
</dbReference>
<dbReference type="CDD" id="cd00957">
    <property type="entry name" value="Transaldolase_TalAB"/>
    <property type="match status" value="1"/>
</dbReference>
<keyword evidence="4" id="KW-0570">Pentose shunt</keyword>
<evidence type="ECO:0000256" key="4">
    <source>
        <dbReference type="ARBA" id="ARBA00023126"/>
    </source>
</evidence>
<organism evidence="7 8">
    <name type="scientific">Diacronema lutheri</name>
    <name type="common">Unicellular marine alga</name>
    <name type="synonym">Monochrysis lutheri</name>
    <dbReference type="NCBI Taxonomy" id="2081491"/>
    <lineage>
        <taxon>Eukaryota</taxon>
        <taxon>Haptista</taxon>
        <taxon>Haptophyta</taxon>
        <taxon>Pavlovophyceae</taxon>
        <taxon>Pavlovales</taxon>
        <taxon>Pavlovaceae</taxon>
        <taxon>Diacronema</taxon>
    </lineage>
</organism>
<dbReference type="PANTHER" id="PTHR10683:SF18">
    <property type="entry name" value="TRANSALDOLASE"/>
    <property type="match status" value="1"/>
</dbReference>
<dbReference type="AlphaFoldDB" id="A0A8J5XU12"/>
<keyword evidence="5" id="KW-0704">Schiff base</keyword>
<dbReference type="GO" id="GO:0005737">
    <property type="term" value="C:cytoplasm"/>
    <property type="evidence" value="ECO:0007669"/>
    <property type="project" value="InterPro"/>
</dbReference>
<evidence type="ECO:0000256" key="1">
    <source>
        <dbReference type="ARBA" id="ARBA00004857"/>
    </source>
</evidence>